<dbReference type="Pfam" id="PF01381">
    <property type="entry name" value="HTH_3"/>
    <property type="match status" value="1"/>
</dbReference>
<dbReference type="GO" id="GO:0005829">
    <property type="term" value="C:cytosol"/>
    <property type="evidence" value="ECO:0007669"/>
    <property type="project" value="TreeGrafter"/>
</dbReference>
<reference evidence="5 6" key="1">
    <citation type="submission" date="2020-07" db="EMBL/GenBank/DDBJ databases">
        <title>Complete genome sequence for Sandaracinobacter sp. M6.</title>
        <authorList>
            <person name="Tang Y."/>
            <person name="Liu Q."/>
            <person name="Guo Z."/>
            <person name="Lei P."/>
            <person name="Huang B."/>
        </authorList>
    </citation>
    <scope>NUCLEOTIDE SEQUENCE [LARGE SCALE GENOMIC DNA]</scope>
    <source>
        <strain evidence="5 6">M6</strain>
    </source>
</reference>
<gene>
    <name evidence="5" type="ORF">H3309_14230</name>
</gene>
<feature type="domain" description="HTH cro/C1-type" evidence="4">
    <location>
        <begin position="11"/>
        <end position="65"/>
    </location>
</feature>
<evidence type="ECO:0000256" key="1">
    <source>
        <dbReference type="ARBA" id="ARBA00023015"/>
    </source>
</evidence>
<evidence type="ECO:0000313" key="5">
    <source>
        <dbReference type="EMBL" id="QMW22482.1"/>
    </source>
</evidence>
<evidence type="ECO:0000313" key="6">
    <source>
        <dbReference type="Proteomes" id="UP000515292"/>
    </source>
</evidence>
<evidence type="ECO:0000256" key="3">
    <source>
        <dbReference type="ARBA" id="ARBA00023163"/>
    </source>
</evidence>
<dbReference type="InterPro" id="IPR050807">
    <property type="entry name" value="TransReg_Diox_bact_type"/>
</dbReference>
<dbReference type="KEGG" id="sand:H3309_14230"/>
<organism evidence="5 6">
    <name type="scientific">Sandaracinobacteroides saxicola</name>
    <dbReference type="NCBI Taxonomy" id="2759707"/>
    <lineage>
        <taxon>Bacteria</taxon>
        <taxon>Pseudomonadati</taxon>
        <taxon>Pseudomonadota</taxon>
        <taxon>Alphaproteobacteria</taxon>
        <taxon>Sphingomonadales</taxon>
        <taxon>Sphingosinicellaceae</taxon>
        <taxon>Sandaracinobacteroides</taxon>
    </lineage>
</organism>
<dbReference type="PROSITE" id="PS50943">
    <property type="entry name" value="HTH_CROC1"/>
    <property type="match status" value="1"/>
</dbReference>
<dbReference type="InterPro" id="IPR001387">
    <property type="entry name" value="Cro/C1-type_HTH"/>
</dbReference>
<evidence type="ECO:0000256" key="2">
    <source>
        <dbReference type="ARBA" id="ARBA00023125"/>
    </source>
</evidence>
<keyword evidence="6" id="KW-1185">Reference proteome</keyword>
<dbReference type="SUPFAM" id="SSF47413">
    <property type="entry name" value="lambda repressor-like DNA-binding domains"/>
    <property type="match status" value="1"/>
</dbReference>
<dbReference type="AlphaFoldDB" id="A0A7G5IGJ0"/>
<dbReference type="Proteomes" id="UP000515292">
    <property type="component" value="Chromosome"/>
</dbReference>
<keyword evidence="2" id="KW-0238">DNA-binding</keyword>
<dbReference type="PANTHER" id="PTHR46797:SF23">
    <property type="entry name" value="HTH-TYPE TRANSCRIPTIONAL REGULATOR SUTR"/>
    <property type="match status" value="1"/>
</dbReference>
<dbReference type="Gene3D" id="1.10.260.40">
    <property type="entry name" value="lambda repressor-like DNA-binding domains"/>
    <property type="match status" value="1"/>
</dbReference>
<dbReference type="InterPro" id="IPR010982">
    <property type="entry name" value="Lambda_DNA-bd_dom_sf"/>
</dbReference>
<sequence length="69" mass="7777">MTSREIFARNLKALRKAQKLSQEELAHRAGLDRTYVSALERQVYSPTLDAVDKVAKVFNVSPASMLENI</sequence>
<dbReference type="PANTHER" id="PTHR46797">
    <property type="entry name" value="HTH-TYPE TRANSCRIPTIONAL REGULATOR"/>
    <property type="match status" value="1"/>
</dbReference>
<name>A0A7G5IGJ0_9SPHN</name>
<accession>A0A7G5IGJ0</accession>
<dbReference type="GO" id="GO:0003700">
    <property type="term" value="F:DNA-binding transcription factor activity"/>
    <property type="evidence" value="ECO:0007669"/>
    <property type="project" value="TreeGrafter"/>
</dbReference>
<keyword evidence="1" id="KW-0805">Transcription regulation</keyword>
<evidence type="ECO:0000259" key="4">
    <source>
        <dbReference type="PROSITE" id="PS50943"/>
    </source>
</evidence>
<proteinExistence type="predicted"/>
<dbReference type="GO" id="GO:0003677">
    <property type="term" value="F:DNA binding"/>
    <property type="evidence" value="ECO:0007669"/>
    <property type="project" value="UniProtKB-KW"/>
</dbReference>
<protein>
    <submittedName>
        <fullName evidence="5">Helix-turn-helix transcriptional regulator</fullName>
    </submittedName>
</protein>
<keyword evidence="3" id="KW-0804">Transcription</keyword>
<dbReference type="RefSeq" id="WP_182295423.1">
    <property type="nucleotide sequence ID" value="NZ_CP059851.1"/>
</dbReference>
<dbReference type="SMART" id="SM00530">
    <property type="entry name" value="HTH_XRE"/>
    <property type="match status" value="1"/>
</dbReference>
<dbReference type="CDD" id="cd00093">
    <property type="entry name" value="HTH_XRE"/>
    <property type="match status" value="1"/>
</dbReference>
<dbReference type="EMBL" id="CP059851">
    <property type="protein sequence ID" value="QMW22482.1"/>
    <property type="molecule type" value="Genomic_DNA"/>
</dbReference>